<evidence type="ECO:0000313" key="5">
    <source>
        <dbReference type="Proteomes" id="UP000274922"/>
    </source>
</evidence>
<dbReference type="PROSITE" id="PS50082">
    <property type="entry name" value="WD_REPEATS_2"/>
    <property type="match status" value="1"/>
</dbReference>
<evidence type="ECO:0000256" key="3">
    <source>
        <dbReference type="PROSITE-ProRule" id="PRU00221"/>
    </source>
</evidence>
<reference evidence="5" key="1">
    <citation type="journal article" date="2018" name="Nat. Microbiol.">
        <title>Leveraging single-cell genomics to expand the fungal tree of life.</title>
        <authorList>
            <person name="Ahrendt S.R."/>
            <person name="Quandt C.A."/>
            <person name="Ciobanu D."/>
            <person name="Clum A."/>
            <person name="Salamov A."/>
            <person name="Andreopoulos B."/>
            <person name="Cheng J.F."/>
            <person name="Woyke T."/>
            <person name="Pelin A."/>
            <person name="Henrissat B."/>
            <person name="Reynolds N.K."/>
            <person name="Benny G.L."/>
            <person name="Smith M.E."/>
            <person name="James T.Y."/>
            <person name="Grigoriev I.V."/>
        </authorList>
    </citation>
    <scope>NUCLEOTIDE SEQUENCE [LARGE SCALE GENOMIC DNA]</scope>
    <source>
        <strain evidence="5">ATCC 52028</strain>
    </source>
</reference>
<dbReference type="SUPFAM" id="SSF50978">
    <property type="entry name" value="WD40 repeat-like"/>
    <property type="match status" value="1"/>
</dbReference>
<dbReference type="Pfam" id="PF00400">
    <property type="entry name" value="WD40"/>
    <property type="match status" value="2"/>
</dbReference>
<dbReference type="GO" id="GO:0045013">
    <property type="term" value="P:carbon catabolite repression of transcription"/>
    <property type="evidence" value="ECO:0007669"/>
    <property type="project" value="TreeGrafter"/>
</dbReference>
<gene>
    <name evidence="4" type="ORF">CXG81DRAFT_15341</name>
</gene>
<sequence>MSAAWASAAGLDLSCPPLLATRTPATPRGSDRSAAAGLPADLTAEALTGFRIVKKPDVLPQTKFNPRAWWQVGSDPVAAVVFSPDGTHVAIASLAGRLLVVDHARLQLTAVFPAYFGGVTCAAWSPDGRYVVAGGHDDLVTIWMPRGAAGGRIVARCQGHASWVNAVQFDPWRCTDRSYRFGSVGEDARLCLWDFNSSTLHKPRSTIRRTATTLSRTASRPASRAALAPLAADPPPPLLVEDVVHPILPKDQVSILEPCVAQPLGNGPLCDLIFREHELVVSHRTGQITIFQRQPS</sequence>
<keyword evidence="1 3" id="KW-0853">WD repeat</keyword>
<evidence type="ECO:0000256" key="1">
    <source>
        <dbReference type="ARBA" id="ARBA00022574"/>
    </source>
</evidence>
<evidence type="ECO:0000256" key="2">
    <source>
        <dbReference type="ARBA" id="ARBA00022737"/>
    </source>
</evidence>
<dbReference type="GO" id="GO:0032153">
    <property type="term" value="C:cell division site"/>
    <property type="evidence" value="ECO:0007669"/>
    <property type="project" value="TreeGrafter"/>
</dbReference>
<dbReference type="InterPro" id="IPR051362">
    <property type="entry name" value="WD_repeat_creC_regulators"/>
</dbReference>
<organism evidence="4 5">
    <name type="scientific">Caulochytrium protostelioides</name>
    <dbReference type="NCBI Taxonomy" id="1555241"/>
    <lineage>
        <taxon>Eukaryota</taxon>
        <taxon>Fungi</taxon>
        <taxon>Fungi incertae sedis</taxon>
        <taxon>Chytridiomycota</taxon>
        <taxon>Chytridiomycota incertae sedis</taxon>
        <taxon>Chytridiomycetes</taxon>
        <taxon>Caulochytriales</taxon>
        <taxon>Caulochytriaceae</taxon>
        <taxon>Caulochytrium</taxon>
    </lineage>
</organism>
<dbReference type="AlphaFoldDB" id="A0A4P9X189"/>
<dbReference type="PROSITE" id="PS50294">
    <property type="entry name" value="WD_REPEATS_REGION"/>
    <property type="match status" value="1"/>
</dbReference>
<dbReference type="GO" id="GO:0051286">
    <property type="term" value="C:cell tip"/>
    <property type="evidence" value="ECO:0007669"/>
    <property type="project" value="TreeGrafter"/>
</dbReference>
<dbReference type="Gene3D" id="2.130.10.10">
    <property type="entry name" value="YVTN repeat-like/Quinoprotein amine dehydrogenase"/>
    <property type="match status" value="1"/>
</dbReference>
<proteinExistence type="predicted"/>
<dbReference type="Proteomes" id="UP000274922">
    <property type="component" value="Unassembled WGS sequence"/>
</dbReference>
<dbReference type="PANTHER" id="PTHR14107:SF16">
    <property type="entry name" value="AT02583P"/>
    <property type="match status" value="1"/>
</dbReference>
<dbReference type="SMART" id="SM00320">
    <property type="entry name" value="WD40"/>
    <property type="match status" value="3"/>
</dbReference>
<name>A0A4P9X189_9FUNG</name>
<keyword evidence="2" id="KW-0677">Repeat</keyword>
<evidence type="ECO:0000313" key="4">
    <source>
        <dbReference type="EMBL" id="RKO98862.1"/>
    </source>
</evidence>
<dbReference type="GO" id="GO:0005634">
    <property type="term" value="C:nucleus"/>
    <property type="evidence" value="ECO:0007669"/>
    <property type="project" value="TreeGrafter"/>
</dbReference>
<dbReference type="OrthoDB" id="3367at2759"/>
<dbReference type="STRING" id="1555241.A0A4P9X189"/>
<keyword evidence="5" id="KW-1185">Reference proteome</keyword>
<protein>
    <submittedName>
        <fullName evidence="4">Uncharacterized protein</fullName>
    </submittedName>
</protein>
<accession>A0A4P9X189</accession>
<dbReference type="InterPro" id="IPR036322">
    <property type="entry name" value="WD40_repeat_dom_sf"/>
</dbReference>
<dbReference type="EMBL" id="ML014351">
    <property type="protein sequence ID" value="RKO98862.1"/>
    <property type="molecule type" value="Genomic_DNA"/>
</dbReference>
<dbReference type="PANTHER" id="PTHR14107">
    <property type="entry name" value="WD REPEAT PROTEIN"/>
    <property type="match status" value="1"/>
</dbReference>
<dbReference type="InterPro" id="IPR015943">
    <property type="entry name" value="WD40/YVTN_repeat-like_dom_sf"/>
</dbReference>
<dbReference type="InterPro" id="IPR001680">
    <property type="entry name" value="WD40_rpt"/>
</dbReference>
<feature type="repeat" description="WD" evidence="3">
    <location>
        <begin position="112"/>
        <end position="143"/>
    </location>
</feature>